<dbReference type="GO" id="GO:0006310">
    <property type="term" value="P:DNA recombination"/>
    <property type="evidence" value="ECO:0007669"/>
    <property type="project" value="UniProtKB-KW"/>
</dbReference>
<evidence type="ECO:0000256" key="1">
    <source>
        <dbReference type="ARBA" id="ARBA00023125"/>
    </source>
</evidence>
<dbReference type="PANTHER" id="PTHR34605:SF3">
    <property type="entry name" value="P CELL-TYPE AGGLUTINATION PROTEIN MAP4-LIKE-RELATED"/>
    <property type="match status" value="1"/>
</dbReference>
<dbReference type="PANTHER" id="PTHR34605">
    <property type="entry name" value="PHAGE_INTEGRASE DOMAIN-CONTAINING PROTEIN"/>
    <property type="match status" value="1"/>
</dbReference>
<evidence type="ECO:0000256" key="2">
    <source>
        <dbReference type="ARBA" id="ARBA00023172"/>
    </source>
</evidence>
<dbReference type="InterPro" id="IPR010998">
    <property type="entry name" value="Integrase_recombinase_N"/>
</dbReference>
<dbReference type="Gene3D" id="1.10.150.130">
    <property type="match status" value="1"/>
</dbReference>
<dbReference type="SUPFAM" id="SSF47823">
    <property type="entry name" value="lambda integrase-like, N-terminal domain"/>
    <property type="match status" value="1"/>
</dbReference>
<accession>A0A3P6STL9</accession>
<keyword evidence="1" id="KW-0238">DNA-binding</keyword>
<evidence type="ECO:0000313" key="5">
    <source>
        <dbReference type="Proteomes" id="UP000271889"/>
    </source>
</evidence>
<dbReference type="GO" id="GO:0015074">
    <property type="term" value="P:DNA integration"/>
    <property type="evidence" value="ECO:0007669"/>
    <property type="project" value="InterPro"/>
</dbReference>
<dbReference type="InterPro" id="IPR052925">
    <property type="entry name" value="Phage_Integrase-like_Recomb"/>
</dbReference>
<sequence length="297" mass="33005">MRAEETAEIAVGAGMRTVAQLIDSCFESALAPGTIKIYRRVQKEFLEFVRKFGAPFSALPKLRNVYVAHLIEKKRLKSIGCHVAALAHFFGPLPTEDEEILRALLRGAKRATPPPRHRKKATQKDLDTVIAWALQKKSFSAIAGAAMILLSFAAFLRVGELCEIRGSDICRKGNDVWWLNIRRSKTDQGAQGAKVAFRLVGEALILWRVFENFLPPNSDHYIFSRTSEAPSRDAAARRIKGVLTQAGLQHRKLTTHSFRGGAATTAIRAGLHPTNIMRAGRWRSTEAFSCYIDPSPL</sequence>
<dbReference type="Pfam" id="PF00589">
    <property type="entry name" value="Phage_integrase"/>
    <property type="match status" value="1"/>
</dbReference>
<evidence type="ECO:0000259" key="3">
    <source>
        <dbReference type="PROSITE" id="PS51898"/>
    </source>
</evidence>
<dbReference type="GO" id="GO:0003677">
    <property type="term" value="F:DNA binding"/>
    <property type="evidence" value="ECO:0007669"/>
    <property type="project" value="UniProtKB-KW"/>
</dbReference>
<dbReference type="SUPFAM" id="SSF56349">
    <property type="entry name" value="DNA breaking-rejoining enzymes"/>
    <property type="match status" value="1"/>
</dbReference>
<dbReference type="InterPro" id="IPR013762">
    <property type="entry name" value="Integrase-like_cat_sf"/>
</dbReference>
<evidence type="ECO:0000313" key="4">
    <source>
        <dbReference type="EMBL" id="VDK56911.1"/>
    </source>
</evidence>
<organism evidence="4 5">
    <name type="scientific">Cylicostephanus goldi</name>
    <name type="common">Nematode worm</name>
    <dbReference type="NCBI Taxonomy" id="71465"/>
    <lineage>
        <taxon>Eukaryota</taxon>
        <taxon>Metazoa</taxon>
        <taxon>Ecdysozoa</taxon>
        <taxon>Nematoda</taxon>
        <taxon>Chromadorea</taxon>
        <taxon>Rhabditida</taxon>
        <taxon>Rhabditina</taxon>
        <taxon>Rhabditomorpha</taxon>
        <taxon>Strongyloidea</taxon>
        <taxon>Strongylidae</taxon>
        <taxon>Cylicostephanus</taxon>
    </lineage>
</organism>
<gene>
    <name evidence="4" type="ORF">CGOC_LOCUS3804</name>
</gene>
<protein>
    <recommendedName>
        <fullName evidence="3">Tyr recombinase domain-containing protein</fullName>
    </recommendedName>
</protein>
<proteinExistence type="predicted"/>
<feature type="domain" description="Tyr recombinase" evidence="3">
    <location>
        <begin position="116"/>
        <end position="297"/>
    </location>
</feature>
<dbReference type="Proteomes" id="UP000271889">
    <property type="component" value="Unassembled WGS sequence"/>
</dbReference>
<reference evidence="4 5" key="1">
    <citation type="submission" date="2018-11" db="EMBL/GenBank/DDBJ databases">
        <authorList>
            <consortium name="Pathogen Informatics"/>
        </authorList>
    </citation>
    <scope>NUCLEOTIDE SEQUENCE [LARGE SCALE GENOMIC DNA]</scope>
</reference>
<name>A0A3P6STL9_CYLGO</name>
<dbReference type="Gene3D" id="1.10.443.10">
    <property type="entry name" value="Intergrase catalytic core"/>
    <property type="match status" value="1"/>
</dbReference>
<keyword evidence="2" id="KW-0233">DNA recombination</keyword>
<dbReference type="OrthoDB" id="5870942at2759"/>
<dbReference type="InterPro" id="IPR002104">
    <property type="entry name" value="Integrase_catalytic"/>
</dbReference>
<dbReference type="AlphaFoldDB" id="A0A3P6STL9"/>
<keyword evidence="5" id="KW-1185">Reference proteome</keyword>
<dbReference type="EMBL" id="UYRV01009821">
    <property type="protein sequence ID" value="VDK56911.1"/>
    <property type="molecule type" value="Genomic_DNA"/>
</dbReference>
<dbReference type="InterPro" id="IPR011010">
    <property type="entry name" value="DNA_brk_join_enz"/>
</dbReference>
<dbReference type="PROSITE" id="PS51898">
    <property type="entry name" value="TYR_RECOMBINASE"/>
    <property type="match status" value="1"/>
</dbReference>